<comment type="subcellular location">
    <subcellularLocation>
        <location evidence="2">Secreted</location>
    </subcellularLocation>
</comment>
<evidence type="ECO:0000256" key="6">
    <source>
        <dbReference type="ARBA" id="ARBA00022723"/>
    </source>
</evidence>
<dbReference type="RefSeq" id="WP_221023377.1">
    <property type="nucleotide sequence ID" value="NZ_JAIEZQ010000001.1"/>
</dbReference>
<dbReference type="Proteomes" id="UP000754710">
    <property type="component" value="Unassembled WGS sequence"/>
</dbReference>
<comment type="similarity">
    <text evidence="3">Belongs to the peptidase M36 family.</text>
</comment>
<feature type="domain" description="F5/8 type C" evidence="13">
    <location>
        <begin position="760"/>
        <end position="916"/>
    </location>
</feature>
<dbReference type="SUPFAM" id="SSF49452">
    <property type="entry name" value="Starch-binding domain-like"/>
    <property type="match status" value="1"/>
</dbReference>
<reference evidence="14 15" key="1">
    <citation type="submission" date="2021-08" db="EMBL/GenBank/DDBJ databases">
        <title>Nocardioides bacterium WL0053 sp. nov., isolated from the sediment.</title>
        <authorList>
            <person name="Wang L."/>
            <person name="Zhang D."/>
            <person name="Zhang A."/>
        </authorList>
    </citation>
    <scope>NUCLEOTIDE SEQUENCE [LARGE SCALE GENOMIC DNA]</scope>
    <source>
        <strain evidence="14 15">WL0053</strain>
    </source>
</reference>
<feature type="signal peptide" evidence="12">
    <location>
        <begin position="1"/>
        <end position="21"/>
    </location>
</feature>
<accession>A0ABS7REZ5</accession>
<keyword evidence="12" id="KW-0732">Signal</keyword>
<comment type="caution">
    <text evidence="14">The sequence shown here is derived from an EMBL/GenBank/DDBJ whole genome shotgun (WGS) entry which is preliminary data.</text>
</comment>
<dbReference type="PANTHER" id="PTHR33478">
    <property type="entry name" value="EXTRACELLULAR METALLOPROTEINASE MEP"/>
    <property type="match status" value="1"/>
</dbReference>
<keyword evidence="15" id="KW-1185">Reference proteome</keyword>
<keyword evidence="4" id="KW-0964">Secreted</keyword>
<evidence type="ECO:0000256" key="9">
    <source>
        <dbReference type="ARBA" id="ARBA00023049"/>
    </source>
</evidence>
<dbReference type="CDD" id="cd09596">
    <property type="entry name" value="M36"/>
    <property type="match status" value="1"/>
</dbReference>
<keyword evidence="7" id="KW-0378">Hydrolase</keyword>
<dbReference type="SUPFAM" id="SSF55486">
    <property type="entry name" value="Metalloproteases ('zincins'), catalytic domain"/>
    <property type="match status" value="1"/>
</dbReference>
<name>A0ABS7REZ5_9ACTN</name>
<dbReference type="InterPro" id="IPR008979">
    <property type="entry name" value="Galactose-bd-like_sf"/>
</dbReference>
<evidence type="ECO:0000256" key="10">
    <source>
        <dbReference type="ARBA" id="ARBA00023145"/>
    </source>
</evidence>
<evidence type="ECO:0000256" key="7">
    <source>
        <dbReference type="ARBA" id="ARBA00022801"/>
    </source>
</evidence>
<proteinExistence type="inferred from homology"/>
<dbReference type="Pfam" id="PF02128">
    <property type="entry name" value="Peptidase_M36"/>
    <property type="match status" value="1"/>
</dbReference>
<evidence type="ECO:0000256" key="3">
    <source>
        <dbReference type="ARBA" id="ARBA00006006"/>
    </source>
</evidence>
<sequence length="1053" mass="110107">MRLRRSAAVATILATSAATLAAGGLLPAAEAVTEHSLATPSGHAAEDSRTGNPLVRPDSSRVDAVKQLVARAGSGARVTWDTEFGTPRTIYPAPGEALSAPRDGSAVDVARAFVDANRAAFGLSSAEVAALAVTRDHRLTGVDVHVVNFTQTVAGVRTVRGGSMGLAVDGAGRVLAFTGEVAPDSDLLGSYGLTAAAALTRAGAALGVTSLAPRADGDVAGFDRFETGLASQSYVQKAAFPTADGARAAYRVLFVNKLDEAWDMVVDAQTGEVLYKTSLVQHEAEGLVYENYPGAPQGGEQEKVSFGPTAESPGGYVDPTGLTGIGVTTLGNNADTFKNWSNFIAPLDQANRTVAPTGQFNFGFPNAWETSECQAVPPAYEQDSDASSTNLFYQHNRIHDEFYSYGFTESAGNFQADGGDPIMGLVQAGAISGGAPTYTGRDNAYMLTLPDGIPPWSGMFLWEPINDAFEGPCRDGDFDAGVIEHEYAHGLSNRYVGTEDGALGGHQSGSMGEGWGDWYALNHLHREGLQDNSVVGTYVTGNEERGIRNWAYDDTEANFGDIGYDLGGPEVHSDGEIWTATLWDMRQALVAELGEQEAAEVASFIVTDGMPLAPNDPSMLDMRDAILKALDIRYHSRADFDVLQDVVYGAFADHGMGTGASNQKSEADETGAGDIDPVPSFAHQNPERNGVLAGRVVNASSGDPVADARIMLGTLEAGVTPVARTGADGRFTVTAAEGSYPLTIQARGYGARTVDALDVAAGQTLSQQFAVAPNLTSEANGAQVVSSTTGGAKSLIDDTEQTRWKTTVKSGNAVVKLARPATISKVQVSAFTTSRFEAVRSFTLQTSNDGVNWKTQPIGKDAFDYQIPRPTVGDVHYRTFTLPTPVKASYVRLWADSALGETKTNAQFGDLQVFSNAPVKVSPLPPAPLDEPFTETFTIAGSNPSSDLTGGGVVGAELASTCSAPPASQGTDGWVSTLPESFGDGAHKVAATGSGAAYDLDLYFYNTDCELIGSAASSAADESGALPTGTAFVVTSAYLGAATDVVLEAVDTQ</sequence>
<evidence type="ECO:0000256" key="11">
    <source>
        <dbReference type="SAM" id="MobiDB-lite"/>
    </source>
</evidence>
<evidence type="ECO:0000256" key="8">
    <source>
        <dbReference type="ARBA" id="ARBA00022833"/>
    </source>
</evidence>
<dbReference type="EMBL" id="JAIEZQ010000001">
    <property type="protein sequence ID" value="MBY9073596.1"/>
    <property type="molecule type" value="Genomic_DNA"/>
</dbReference>
<dbReference type="Gene3D" id="1.10.390.10">
    <property type="entry name" value="Neutral Protease Domain 2"/>
    <property type="match status" value="1"/>
</dbReference>
<keyword evidence="8" id="KW-0862">Zinc</keyword>
<dbReference type="InterPro" id="IPR050371">
    <property type="entry name" value="Fungal_virulence_M36"/>
</dbReference>
<feature type="chain" id="PRO_5047331072" evidence="12">
    <location>
        <begin position="22"/>
        <end position="1053"/>
    </location>
</feature>
<dbReference type="PANTHER" id="PTHR33478:SF1">
    <property type="entry name" value="EXTRACELLULAR METALLOPROTEINASE MEP"/>
    <property type="match status" value="1"/>
</dbReference>
<gene>
    <name evidence="14" type="ORF">K1X13_02060</name>
</gene>
<dbReference type="InterPro" id="IPR000421">
    <property type="entry name" value="FA58C"/>
</dbReference>
<feature type="region of interest" description="Disordered" evidence="11">
    <location>
        <begin position="659"/>
        <end position="686"/>
    </location>
</feature>
<evidence type="ECO:0000256" key="1">
    <source>
        <dbReference type="ARBA" id="ARBA00001947"/>
    </source>
</evidence>
<dbReference type="InterPro" id="IPR027268">
    <property type="entry name" value="Peptidase_M4/M1_CTD_sf"/>
</dbReference>
<protein>
    <submittedName>
        <fullName evidence="14">M36 family metallopeptidase</fullName>
    </submittedName>
</protein>
<evidence type="ECO:0000256" key="4">
    <source>
        <dbReference type="ARBA" id="ARBA00022525"/>
    </source>
</evidence>
<dbReference type="Pfam" id="PF13620">
    <property type="entry name" value="CarboxypepD_reg"/>
    <property type="match status" value="1"/>
</dbReference>
<dbReference type="Gene3D" id="2.60.120.260">
    <property type="entry name" value="Galactose-binding domain-like"/>
    <property type="match status" value="1"/>
</dbReference>
<dbReference type="Pfam" id="PF00754">
    <property type="entry name" value="F5_F8_type_C"/>
    <property type="match status" value="1"/>
</dbReference>
<keyword evidence="5" id="KW-0645">Protease</keyword>
<feature type="region of interest" description="Disordered" evidence="11">
    <location>
        <begin position="36"/>
        <end position="58"/>
    </location>
</feature>
<evidence type="ECO:0000313" key="14">
    <source>
        <dbReference type="EMBL" id="MBY9073596.1"/>
    </source>
</evidence>
<evidence type="ECO:0000256" key="12">
    <source>
        <dbReference type="SAM" id="SignalP"/>
    </source>
</evidence>
<keyword evidence="9" id="KW-0482">Metalloprotease</keyword>
<keyword evidence="10" id="KW-0865">Zymogen</keyword>
<keyword evidence="6" id="KW-0479">Metal-binding</keyword>
<evidence type="ECO:0000259" key="13">
    <source>
        <dbReference type="PROSITE" id="PS50022"/>
    </source>
</evidence>
<dbReference type="SUPFAM" id="SSF49785">
    <property type="entry name" value="Galactose-binding domain-like"/>
    <property type="match status" value="1"/>
</dbReference>
<dbReference type="InterPro" id="IPR001842">
    <property type="entry name" value="Peptidase_M36"/>
</dbReference>
<evidence type="ECO:0000256" key="2">
    <source>
        <dbReference type="ARBA" id="ARBA00004613"/>
    </source>
</evidence>
<dbReference type="Gene3D" id="3.10.170.10">
    <property type="match status" value="1"/>
</dbReference>
<dbReference type="Gene3D" id="2.60.40.1120">
    <property type="entry name" value="Carboxypeptidase-like, regulatory domain"/>
    <property type="match status" value="1"/>
</dbReference>
<evidence type="ECO:0000313" key="15">
    <source>
        <dbReference type="Proteomes" id="UP000754710"/>
    </source>
</evidence>
<comment type="cofactor">
    <cofactor evidence="1">
        <name>Zn(2+)</name>
        <dbReference type="ChEBI" id="CHEBI:29105"/>
    </cofactor>
</comment>
<dbReference type="InterPro" id="IPR013784">
    <property type="entry name" value="Carb-bd-like_fold"/>
</dbReference>
<dbReference type="PROSITE" id="PS50022">
    <property type="entry name" value="FA58C_3"/>
    <property type="match status" value="1"/>
</dbReference>
<organism evidence="14 15">
    <name type="scientific">Nocardioides jiangsuensis</name>
    <dbReference type="NCBI Taxonomy" id="2866161"/>
    <lineage>
        <taxon>Bacteria</taxon>
        <taxon>Bacillati</taxon>
        <taxon>Actinomycetota</taxon>
        <taxon>Actinomycetes</taxon>
        <taxon>Propionibacteriales</taxon>
        <taxon>Nocardioidaceae</taxon>
        <taxon>Nocardioides</taxon>
    </lineage>
</organism>
<evidence type="ECO:0000256" key="5">
    <source>
        <dbReference type="ARBA" id="ARBA00022670"/>
    </source>
</evidence>